<dbReference type="AlphaFoldDB" id="G5IMR8"/>
<dbReference type="PANTHER" id="PTHR10584">
    <property type="entry name" value="SUGAR KINASE"/>
    <property type="match status" value="1"/>
</dbReference>
<dbReference type="Pfam" id="PF00294">
    <property type="entry name" value="PfkB"/>
    <property type="match status" value="1"/>
</dbReference>
<comment type="caution">
    <text evidence="4">The sequence shown here is derived from an EMBL/GenBank/DDBJ whole genome shotgun (WGS) entry which is preliminary data.</text>
</comment>
<evidence type="ECO:0000256" key="1">
    <source>
        <dbReference type="ARBA" id="ARBA00022679"/>
    </source>
</evidence>
<keyword evidence="1" id="KW-0808">Transferase</keyword>
<keyword evidence="5" id="KW-1185">Reference proteome</keyword>
<dbReference type="HOGENOM" id="CLU_027634_2_2_9"/>
<proteinExistence type="predicted"/>
<name>G5IMR8_9FIRM</name>
<dbReference type="EMBL" id="ADLN01000120">
    <property type="protein sequence ID" value="EHI57687.1"/>
    <property type="molecule type" value="Genomic_DNA"/>
</dbReference>
<organism evidence="4 5">
    <name type="scientific">Hungatella hathewayi WAL-18680</name>
    <dbReference type="NCBI Taxonomy" id="742737"/>
    <lineage>
        <taxon>Bacteria</taxon>
        <taxon>Bacillati</taxon>
        <taxon>Bacillota</taxon>
        <taxon>Clostridia</taxon>
        <taxon>Lachnospirales</taxon>
        <taxon>Lachnospiraceae</taxon>
        <taxon>Hungatella</taxon>
    </lineage>
</organism>
<evidence type="ECO:0000256" key="2">
    <source>
        <dbReference type="ARBA" id="ARBA00022777"/>
    </source>
</evidence>
<protein>
    <recommendedName>
        <fullName evidence="3">Carbohydrate kinase PfkB domain-containing protein</fullName>
    </recommendedName>
</protein>
<dbReference type="OrthoDB" id="9775849at2"/>
<evidence type="ECO:0000313" key="4">
    <source>
        <dbReference type="EMBL" id="EHI57687.1"/>
    </source>
</evidence>
<keyword evidence="2" id="KW-0418">Kinase</keyword>
<dbReference type="Gene3D" id="3.40.1190.20">
    <property type="match status" value="1"/>
</dbReference>
<reference evidence="4 5" key="1">
    <citation type="submission" date="2011-08" db="EMBL/GenBank/DDBJ databases">
        <title>The Genome Sequence of Clostridium hathewayi WAL-18680.</title>
        <authorList>
            <consortium name="The Broad Institute Genome Sequencing Platform"/>
            <person name="Earl A."/>
            <person name="Ward D."/>
            <person name="Feldgarden M."/>
            <person name="Gevers D."/>
            <person name="Finegold S.M."/>
            <person name="Summanen P.H."/>
            <person name="Molitoris D.R."/>
            <person name="Song M."/>
            <person name="Daigneault M."/>
            <person name="Allen-Vercoe E."/>
            <person name="Young S.K."/>
            <person name="Zeng Q."/>
            <person name="Gargeya S."/>
            <person name="Fitzgerald M."/>
            <person name="Haas B."/>
            <person name="Abouelleil A."/>
            <person name="Alvarado L."/>
            <person name="Arachchi H.M."/>
            <person name="Berlin A."/>
            <person name="Brown A."/>
            <person name="Chapman S.B."/>
            <person name="Chen Z."/>
            <person name="Dunbar C."/>
            <person name="Freedman E."/>
            <person name="Gearin G."/>
            <person name="Gellesch M."/>
            <person name="Goldberg J."/>
            <person name="Griggs A."/>
            <person name="Gujja S."/>
            <person name="Heiman D."/>
            <person name="Howarth C."/>
            <person name="Larson L."/>
            <person name="Lui A."/>
            <person name="MacDonald P.J.P."/>
            <person name="Montmayeur A."/>
            <person name="Murphy C."/>
            <person name="Neiman D."/>
            <person name="Pearson M."/>
            <person name="Priest M."/>
            <person name="Roberts A."/>
            <person name="Saif S."/>
            <person name="Shea T."/>
            <person name="Shenoy N."/>
            <person name="Sisk P."/>
            <person name="Stolte C."/>
            <person name="Sykes S."/>
            <person name="Wortman J."/>
            <person name="Nusbaum C."/>
            <person name="Birren B."/>
        </authorList>
    </citation>
    <scope>NUCLEOTIDE SEQUENCE [LARGE SCALE GENOMIC DNA]</scope>
    <source>
        <strain evidence="4 5">WAL-18680</strain>
    </source>
</reference>
<gene>
    <name evidence="4" type="ORF">HMPREF9473_04796</name>
</gene>
<dbReference type="RefSeq" id="WP_006782784.1">
    <property type="nucleotide sequence ID" value="NZ_CP040506.1"/>
</dbReference>
<accession>G5IMR8</accession>
<evidence type="ECO:0000313" key="5">
    <source>
        <dbReference type="Proteomes" id="UP000005384"/>
    </source>
</evidence>
<dbReference type="SUPFAM" id="SSF53613">
    <property type="entry name" value="Ribokinase-like"/>
    <property type="match status" value="1"/>
</dbReference>
<feature type="domain" description="Carbohydrate kinase PfkB" evidence="3">
    <location>
        <begin position="26"/>
        <end position="289"/>
    </location>
</feature>
<evidence type="ECO:0000259" key="3">
    <source>
        <dbReference type="Pfam" id="PF00294"/>
    </source>
</evidence>
<dbReference type="Proteomes" id="UP000005384">
    <property type="component" value="Unassembled WGS sequence"/>
</dbReference>
<dbReference type="PANTHER" id="PTHR10584:SF167">
    <property type="entry name" value="PFKB DOMAIN PROTEIN"/>
    <property type="match status" value="1"/>
</dbReference>
<dbReference type="PATRIC" id="fig|742737.3.peg.4784"/>
<sequence length="312" mass="34495">MKRDRIVMIGSGCIDEYYELSYVPAMGEKTICHPLGAQVGGMIGNAASVAAACGMDTYLMDTVNRGPNVQTVLEDCRKQGIKLDLMRYDDSLPDVKCIIFLKDGERMIYVVPTQKRELVLDEAQEAILKGTSYVYSSTAEIRCFARPLEVLDKFHDWRIRLVLDVEYLDSGVIESEWEVIKRADILFVNTEGDRQMREQISPDYISVLNKSGCIVAATKGEQGCSIYEPSGERNDIDAFRVTPVDTTGAGDTFNASFVYGMSQGLGVREAGEYASAAAARSILYMGPRSGAVGVEQVEQFISTYKGKFKEEA</sequence>
<dbReference type="InterPro" id="IPR011611">
    <property type="entry name" value="PfkB_dom"/>
</dbReference>
<dbReference type="InterPro" id="IPR029056">
    <property type="entry name" value="Ribokinase-like"/>
</dbReference>
<dbReference type="GO" id="GO:0016301">
    <property type="term" value="F:kinase activity"/>
    <property type="evidence" value="ECO:0007669"/>
    <property type="project" value="UniProtKB-KW"/>
</dbReference>